<organism evidence="2 3">
    <name type="scientific">Cryomyces antarcticus</name>
    <dbReference type="NCBI Taxonomy" id="329879"/>
    <lineage>
        <taxon>Eukaryota</taxon>
        <taxon>Fungi</taxon>
        <taxon>Dikarya</taxon>
        <taxon>Ascomycota</taxon>
        <taxon>Pezizomycotina</taxon>
        <taxon>Dothideomycetes</taxon>
        <taxon>Dothideomycetes incertae sedis</taxon>
        <taxon>Cryomyces</taxon>
    </lineage>
</organism>
<comment type="caution">
    <text evidence="2">The sequence shown here is derived from an EMBL/GenBank/DDBJ whole genome shotgun (WGS) entry which is preliminary data.</text>
</comment>
<feature type="non-terminal residue" evidence="2">
    <location>
        <position position="1"/>
    </location>
</feature>
<feature type="compositionally biased region" description="Basic and acidic residues" evidence="1">
    <location>
        <begin position="87"/>
        <end position="109"/>
    </location>
</feature>
<evidence type="ECO:0000313" key="3">
    <source>
        <dbReference type="Proteomes" id="UP001357485"/>
    </source>
</evidence>
<keyword evidence="3" id="KW-1185">Reference proteome</keyword>
<evidence type="ECO:0000256" key="1">
    <source>
        <dbReference type="SAM" id="MobiDB-lite"/>
    </source>
</evidence>
<reference evidence="2 3" key="1">
    <citation type="submission" date="2023-08" db="EMBL/GenBank/DDBJ databases">
        <title>Black Yeasts Isolated from many extreme environments.</title>
        <authorList>
            <person name="Coleine C."/>
            <person name="Stajich J.E."/>
            <person name="Selbmann L."/>
        </authorList>
    </citation>
    <scope>NUCLEOTIDE SEQUENCE [LARGE SCALE GENOMIC DNA]</scope>
    <source>
        <strain evidence="2 3">CCFEE 536</strain>
    </source>
</reference>
<gene>
    <name evidence="2" type="ORF">LTR16_002349</name>
</gene>
<feature type="compositionally biased region" description="Basic and acidic residues" evidence="1">
    <location>
        <begin position="118"/>
        <end position="136"/>
    </location>
</feature>
<dbReference type="Proteomes" id="UP001357485">
    <property type="component" value="Unassembled WGS sequence"/>
</dbReference>
<accession>A0ABR0LPT3</accession>
<name>A0ABR0LPT3_9PEZI</name>
<dbReference type="EMBL" id="JAVRRA010016588">
    <property type="protein sequence ID" value="KAK5201531.1"/>
    <property type="molecule type" value="Genomic_DNA"/>
</dbReference>
<sequence length="151" mass="16582">DTPVMFAIPLEARTSAGVSGSRLLALESSGHVLYHEVIGQEVSLGRQPDPTRVTVPARISHSEHEANSSSKSVRPDYSLDDAALRSARADVAEKRRITEAERREAERKEAFRKRMGKLRGEAEGEERLAEEAKEDTLAAEDAARSYAALEP</sequence>
<evidence type="ECO:0000313" key="2">
    <source>
        <dbReference type="EMBL" id="KAK5201531.1"/>
    </source>
</evidence>
<proteinExistence type="predicted"/>
<protein>
    <submittedName>
        <fullName evidence="2">Uncharacterized protein</fullName>
    </submittedName>
</protein>
<feature type="region of interest" description="Disordered" evidence="1">
    <location>
        <begin position="57"/>
        <end position="151"/>
    </location>
</feature>